<evidence type="ECO:0000256" key="17">
    <source>
        <dbReference type="ARBA" id="ARBA00032630"/>
    </source>
</evidence>
<evidence type="ECO:0000256" key="14">
    <source>
        <dbReference type="ARBA" id="ARBA00023306"/>
    </source>
</evidence>
<sequence>MAVSAADNVPPFIAAQLTHLLSHFRLTLKVEQMWSADKYNSGPFDRFTLLIPFCLDFIKWDVIYNAECPTVAPDVIFGPEDEDFHPFHMPSDDGTQATSCLSDWNYGDPTRLLSLVQFLRDQYVLYQRKRVGEVDDDRLKFEISTILSREGIEMHMSSGAEKPEEVKFAVPLLDMNINKMVPSCPWRYPQKIHLQVVYPVGRKYMSAPSAPRLKLVSSSELKALFSIDDVKLPPWLDGMCLAEYLPNLEEYLEKQVSEAVLSIDLRRQFIEALAIQLGRPVEADPVFCRKATFLSATGVFTFLIHFLIPTQFPKQQPTIMLQSSQHFNSQMAPLKSRPLVDYPWSPRWEPLLMADRVYEFLADEALNFKRQCSEGTLQ</sequence>
<keyword evidence="13" id="KW-0539">Nucleus</keyword>
<keyword evidence="6" id="KW-0053">Apoptosis</keyword>
<comment type="similarity">
    <text evidence="15">Belongs to the BABAM2 family.</text>
</comment>
<comment type="subcellular location">
    <subcellularLocation>
        <location evidence="2">Cytoplasm</location>
    </subcellularLocation>
    <subcellularLocation>
        <location evidence="1">Nucleus</location>
    </subcellularLocation>
</comment>
<keyword evidence="5" id="KW-0132">Cell division</keyword>
<accession>A0ABU6TAN4</accession>
<dbReference type="PANTHER" id="PTHR15189:SF7">
    <property type="entry name" value="BRISC AND BRCA1-A COMPLEX MEMBER 2"/>
    <property type="match status" value="1"/>
</dbReference>
<keyword evidence="7" id="KW-0677">Repeat</keyword>
<evidence type="ECO:0000256" key="7">
    <source>
        <dbReference type="ARBA" id="ARBA00022737"/>
    </source>
</evidence>
<keyword evidence="10" id="KW-0833">Ubl conjugation pathway</keyword>
<name>A0ABU6TAN4_9FABA</name>
<reference evidence="18 19" key="1">
    <citation type="journal article" date="2023" name="Plants (Basel)">
        <title>Bridging the Gap: Combining Genomics and Transcriptomics Approaches to Understand Stylosanthes scabra, an Orphan Legume from the Brazilian Caatinga.</title>
        <authorList>
            <person name="Ferreira-Neto J.R.C."/>
            <person name="da Silva M.D."/>
            <person name="Binneck E."/>
            <person name="de Melo N.F."/>
            <person name="da Silva R.H."/>
            <person name="de Melo A.L.T.M."/>
            <person name="Pandolfi V."/>
            <person name="Bustamante F.O."/>
            <person name="Brasileiro-Vidal A.C."/>
            <person name="Benko-Iseppon A.M."/>
        </authorList>
    </citation>
    <scope>NUCLEOTIDE SEQUENCE [LARGE SCALE GENOMIC DNA]</scope>
    <source>
        <tissue evidence="18">Leaves</tissue>
    </source>
</reference>
<evidence type="ECO:0000256" key="6">
    <source>
        <dbReference type="ARBA" id="ARBA00022703"/>
    </source>
</evidence>
<organism evidence="18 19">
    <name type="scientific">Stylosanthes scabra</name>
    <dbReference type="NCBI Taxonomy" id="79078"/>
    <lineage>
        <taxon>Eukaryota</taxon>
        <taxon>Viridiplantae</taxon>
        <taxon>Streptophyta</taxon>
        <taxon>Embryophyta</taxon>
        <taxon>Tracheophyta</taxon>
        <taxon>Spermatophyta</taxon>
        <taxon>Magnoliopsida</taxon>
        <taxon>eudicotyledons</taxon>
        <taxon>Gunneridae</taxon>
        <taxon>Pentapetalae</taxon>
        <taxon>rosids</taxon>
        <taxon>fabids</taxon>
        <taxon>Fabales</taxon>
        <taxon>Fabaceae</taxon>
        <taxon>Papilionoideae</taxon>
        <taxon>50 kb inversion clade</taxon>
        <taxon>dalbergioids sensu lato</taxon>
        <taxon>Dalbergieae</taxon>
        <taxon>Pterocarpus clade</taxon>
        <taxon>Stylosanthes</taxon>
    </lineage>
</organism>
<proteinExistence type="inferred from homology"/>
<evidence type="ECO:0000256" key="11">
    <source>
        <dbReference type="ARBA" id="ARBA00022853"/>
    </source>
</evidence>
<evidence type="ECO:0000256" key="15">
    <source>
        <dbReference type="ARBA" id="ARBA00025766"/>
    </source>
</evidence>
<evidence type="ECO:0000256" key="16">
    <source>
        <dbReference type="ARBA" id="ARBA00032491"/>
    </source>
</evidence>
<keyword evidence="11" id="KW-0156">Chromatin regulator</keyword>
<evidence type="ECO:0000256" key="12">
    <source>
        <dbReference type="ARBA" id="ARBA00023204"/>
    </source>
</evidence>
<evidence type="ECO:0000256" key="2">
    <source>
        <dbReference type="ARBA" id="ARBA00004496"/>
    </source>
</evidence>
<dbReference type="Proteomes" id="UP001341840">
    <property type="component" value="Unassembled WGS sequence"/>
</dbReference>
<comment type="caution">
    <text evidence="18">The sequence shown here is derived from an EMBL/GenBank/DDBJ whole genome shotgun (WGS) entry which is preliminary data.</text>
</comment>
<evidence type="ECO:0000256" key="10">
    <source>
        <dbReference type="ARBA" id="ARBA00022786"/>
    </source>
</evidence>
<evidence type="ECO:0000313" key="19">
    <source>
        <dbReference type="Proteomes" id="UP001341840"/>
    </source>
</evidence>
<keyword evidence="19" id="KW-1185">Reference proteome</keyword>
<dbReference type="PANTHER" id="PTHR15189">
    <property type="entry name" value="BRISC AND BRCA1-A COMPLEX MEMBER 2"/>
    <property type="match status" value="1"/>
</dbReference>
<evidence type="ECO:0000256" key="4">
    <source>
        <dbReference type="ARBA" id="ARBA00022490"/>
    </source>
</evidence>
<evidence type="ECO:0000256" key="5">
    <source>
        <dbReference type="ARBA" id="ARBA00022618"/>
    </source>
</evidence>
<dbReference type="InterPro" id="IPR010358">
    <property type="entry name" value="BRE"/>
</dbReference>
<evidence type="ECO:0000256" key="8">
    <source>
        <dbReference type="ARBA" id="ARBA00022763"/>
    </source>
</evidence>
<evidence type="ECO:0000256" key="1">
    <source>
        <dbReference type="ARBA" id="ARBA00004123"/>
    </source>
</evidence>
<keyword evidence="8" id="KW-0227">DNA damage</keyword>
<evidence type="ECO:0000313" key="18">
    <source>
        <dbReference type="EMBL" id="MED6145782.1"/>
    </source>
</evidence>
<evidence type="ECO:0000256" key="9">
    <source>
        <dbReference type="ARBA" id="ARBA00022776"/>
    </source>
</evidence>
<keyword evidence="14" id="KW-0131">Cell cycle</keyword>
<evidence type="ECO:0000256" key="13">
    <source>
        <dbReference type="ARBA" id="ARBA00023242"/>
    </source>
</evidence>
<dbReference type="EMBL" id="JASCZI010090733">
    <property type="protein sequence ID" value="MED6145782.1"/>
    <property type="molecule type" value="Genomic_DNA"/>
</dbReference>
<keyword evidence="12" id="KW-0234">DNA repair</keyword>
<protein>
    <recommendedName>
        <fullName evidence="3">BRISC and BRCA1-A complex member 2</fullName>
    </recommendedName>
    <alternativeName>
        <fullName evidence="16">BRCA1-A complex subunit BRE</fullName>
    </alternativeName>
    <alternativeName>
        <fullName evidence="17">BRCA1/BRCA2-containing complex subunit 45</fullName>
    </alternativeName>
</protein>
<evidence type="ECO:0000256" key="3">
    <source>
        <dbReference type="ARBA" id="ARBA00019438"/>
    </source>
</evidence>
<keyword evidence="4" id="KW-0963">Cytoplasm</keyword>
<gene>
    <name evidence="18" type="ORF">PIB30_028390</name>
</gene>
<dbReference type="Pfam" id="PF06113">
    <property type="entry name" value="BRE"/>
    <property type="match status" value="1"/>
</dbReference>
<keyword evidence="9" id="KW-0498">Mitosis</keyword>